<proteinExistence type="inferred from homology"/>
<dbReference type="SUPFAM" id="SSF142338">
    <property type="entry name" value="CofD-like"/>
    <property type="match status" value="1"/>
</dbReference>
<dbReference type="PANTHER" id="PTHR43007">
    <property type="entry name" value="2-PHOSPHO-L-LACTATE TRANSFERASE"/>
    <property type="match status" value="1"/>
</dbReference>
<protein>
    <submittedName>
        <fullName evidence="3">LPPG:FO 2-phospho-L-lactate transferase</fullName>
    </submittedName>
</protein>
<evidence type="ECO:0000313" key="4">
    <source>
        <dbReference type="Proteomes" id="UP000222056"/>
    </source>
</evidence>
<evidence type="ECO:0000256" key="2">
    <source>
        <dbReference type="ARBA" id="ARBA00022842"/>
    </source>
</evidence>
<dbReference type="HAMAP" id="MF_01257">
    <property type="entry name" value="CofD"/>
    <property type="match status" value="1"/>
</dbReference>
<dbReference type="GO" id="GO:0043743">
    <property type="term" value="F:LPPG:FO 2-phospho-L-lactate transferase activity"/>
    <property type="evidence" value="ECO:0007669"/>
    <property type="project" value="InterPro"/>
</dbReference>
<gene>
    <name evidence="3" type="ORF">SAMN02745716_1983</name>
</gene>
<dbReference type="InterPro" id="IPR010115">
    <property type="entry name" value="FbiA/CofD"/>
</dbReference>
<dbReference type="Proteomes" id="UP000222056">
    <property type="component" value="Unassembled WGS sequence"/>
</dbReference>
<dbReference type="GO" id="GO:0000287">
    <property type="term" value="F:magnesium ion binding"/>
    <property type="evidence" value="ECO:0007669"/>
    <property type="project" value="InterPro"/>
</dbReference>
<keyword evidence="1 3" id="KW-0808">Transferase</keyword>
<dbReference type="STRING" id="29539.SAMN02745716_1983"/>
<evidence type="ECO:0000313" key="3">
    <source>
        <dbReference type="EMBL" id="SEH15530.1"/>
    </source>
</evidence>
<dbReference type="NCBIfam" id="TIGR01819">
    <property type="entry name" value="F420_cofD"/>
    <property type="match status" value="1"/>
</dbReference>
<dbReference type="Pfam" id="PF01933">
    <property type="entry name" value="CofD"/>
    <property type="match status" value="1"/>
</dbReference>
<dbReference type="CDD" id="cd07186">
    <property type="entry name" value="CofD_like"/>
    <property type="match status" value="1"/>
</dbReference>
<dbReference type="InterPro" id="IPR038136">
    <property type="entry name" value="CofD-like_dom_sf"/>
</dbReference>
<dbReference type="AlphaFoldDB" id="A0A1H6FYZ0"/>
<accession>A0A1H6FYZ0</accession>
<keyword evidence="4" id="KW-1185">Reference proteome</keyword>
<reference evidence="4" key="1">
    <citation type="submission" date="2016-10" db="EMBL/GenBank/DDBJ databases">
        <authorList>
            <person name="Varghese N."/>
            <person name="Submissions S."/>
        </authorList>
    </citation>
    <scope>NUCLEOTIDE SEQUENCE [LARGE SCALE GENOMIC DNA]</scope>
    <source>
        <strain evidence="4">ATCC 35263</strain>
    </source>
</reference>
<dbReference type="Gene3D" id="3.40.50.10680">
    <property type="entry name" value="CofD-like domains"/>
    <property type="match status" value="1"/>
</dbReference>
<organism evidence="3 4">
    <name type="scientific">Thermoleophilum album</name>
    <dbReference type="NCBI Taxonomy" id="29539"/>
    <lineage>
        <taxon>Bacteria</taxon>
        <taxon>Bacillati</taxon>
        <taxon>Actinomycetota</taxon>
        <taxon>Thermoleophilia</taxon>
        <taxon>Thermoleophilales</taxon>
        <taxon>Thermoleophilaceae</taxon>
        <taxon>Thermoleophilum</taxon>
    </lineage>
</organism>
<sequence>MIALLSGGTGGAKLARGFAQLLGDPADLAVIANVGDDVWVYGVHVSPDPDLVTYWLADLIDDRGFGIRGDSWRVMEALEQRGQDTWFRLGDQDLALCLLRTERLRAGQRQTVAQQAVADALGVRARVLPATDQPLRTRVRAAGAWLDFQEFMIRRRAQGPIEAVEFEGADKAAPTREVAAALASARLIVIGPSNPVISIGPILAIAGVRAALADRQVPAIAVSPFVGGHAVKGPTDDFCRFAGIEASASGVARAYAGLIDGIVADEPVRGLPHRLVDTLMDDEPGRLRVARTVLELAAELGAALPPTLLGKVTPRS</sequence>
<dbReference type="PANTHER" id="PTHR43007:SF1">
    <property type="entry name" value="2-PHOSPHO-L-LACTATE TRANSFERASE"/>
    <property type="match status" value="1"/>
</dbReference>
<evidence type="ECO:0000256" key="1">
    <source>
        <dbReference type="ARBA" id="ARBA00022679"/>
    </source>
</evidence>
<dbReference type="EMBL" id="FNWJ01000002">
    <property type="protein sequence ID" value="SEH15530.1"/>
    <property type="molecule type" value="Genomic_DNA"/>
</dbReference>
<keyword evidence="2" id="KW-0460">Magnesium</keyword>
<name>A0A1H6FYZ0_THEAL</name>
<dbReference type="Gene3D" id="1.10.8.240">
    <property type="entry name" value="CofD-like domain"/>
    <property type="match status" value="1"/>
</dbReference>
<dbReference type="RefSeq" id="WP_218138375.1">
    <property type="nucleotide sequence ID" value="NZ_FNWJ01000002.1"/>
</dbReference>
<dbReference type="InterPro" id="IPR002882">
    <property type="entry name" value="CofD"/>
</dbReference>